<evidence type="ECO:0000256" key="5">
    <source>
        <dbReference type="ARBA" id="ARBA00022490"/>
    </source>
</evidence>
<dbReference type="FunFam" id="2.30.30.40:FF:000048">
    <property type="entry name" value="Chemotaxis protein CheA, putative"/>
    <property type="match status" value="1"/>
</dbReference>
<dbReference type="PROSITE" id="PS50894">
    <property type="entry name" value="HPT"/>
    <property type="match status" value="1"/>
</dbReference>
<feature type="domain" description="CheW-like" evidence="16">
    <location>
        <begin position="506"/>
        <end position="641"/>
    </location>
</feature>
<evidence type="ECO:0000259" key="16">
    <source>
        <dbReference type="PROSITE" id="PS50851"/>
    </source>
</evidence>
<reference evidence="18" key="1">
    <citation type="submission" date="2023-04" db="EMBL/GenBank/DDBJ databases">
        <title>Genome dynamics across the evolutionary transition to endosymbiosis.</title>
        <authorList>
            <person name="Siozios S."/>
            <person name="Nadal-Jimenez P."/>
            <person name="Azagi T."/>
            <person name="Sprong H."/>
            <person name="Frost C.L."/>
            <person name="Parratt S.R."/>
            <person name="Taylor G."/>
            <person name="Brettell L."/>
            <person name="Lew K.C."/>
            <person name="Croft L."/>
            <person name="King K.C."/>
            <person name="Brockhurst M.A."/>
            <person name="Hypsa V."/>
            <person name="Novakova E."/>
            <person name="Darby A.C."/>
            <person name="Hurst G.D.D."/>
        </authorList>
    </citation>
    <scope>NUCLEOTIDE SEQUENCE</scope>
    <source>
        <strain evidence="18">APv</strain>
    </source>
</reference>
<dbReference type="InterPro" id="IPR003594">
    <property type="entry name" value="HATPase_dom"/>
</dbReference>
<evidence type="ECO:0000313" key="19">
    <source>
        <dbReference type="Proteomes" id="UP001177595"/>
    </source>
</evidence>
<keyword evidence="6" id="KW-0145">Chemotaxis</keyword>
<dbReference type="InterPro" id="IPR036097">
    <property type="entry name" value="HisK_dim/P_sf"/>
</dbReference>
<dbReference type="Gene3D" id="1.10.287.560">
    <property type="entry name" value="Histidine kinase CheA-like, homodimeric domain"/>
    <property type="match status" value="1"/>
</dbReference>
<keyword evidence="12" id="KW-0902">Two-component regulatory system</keyword>
<dbReference type="CDD" id="cd00731">
    <property type="entry name" value="CheA_reg"/>
    <property type="match status" value="1"/>
</dbReference>
<dbReference type="GO" id="GO:0006935">
    <property type="term" value="P:chemotaxis"/>
    <property type="evidence" value="ECO:0007669"/>
    <property type="project" value="UniProtKB-KW"/>
</dbReference>
<dbReference type="PROSITE" id="PS50109">
    <property type="entry name" value="HIS_KIN"/>
    <property type="match status" value="1"/>
</dbReference>
<accession>A0AA95K7M5</accession>
<protein>
    <recommendedName>
        <fullName evidence="4">Chemotaxis protein CheA</fullName>
        <ecNumber evidence="3">2.7.13.3</ecNumber>
    </recommendedName>
</protein>
<dbReference type="Pfam" id="PF02895">
    <property type="entry name" value="H-kinase_dim"/>
    <property type="match status" value="1"/>
</dbReference>
<comment type="function">
    <text evidence="13">Involved in the transmission of sensory signals from the chemoreceptors to the flagellar motors. CheA is autophosphorylated; it can transfer its phosphate group to either CheB or CheY.</text>
</comment>
<feature type="domain" description="Histidine kinase" evidence="15">
    <location>
        <begin position="303"/>
        <end position="504"/>
    </location>
</feature>
<dbReference type="NCBIfam" id="NF007835">
    <property type="entry name" value="PRK10547.1"/>
    <property type="match status" value="1"/>
</dbReference>
<dbReference type="GO" id="GO:0005524">
    <property type="term" value="F:ATP binding"/>
    <property type="evidence" value="ECO:0007669"/>
    <property type="project" value="UniProtKB-KW"/>
</dbReference>
<keyword evidence="9" id="KW-0547">Nucleotide-binding</keyword>
<evidence type="ECO:0000256" key="10">
    <source>
        <dbReference type="ARBA" id="ARBA00022777"/>
    </source>
</evidence>
<evidence type="ECO:0000256" key="4">
    <source>
        <dbReference type="ARBA" id="ARBA00021495"/>
    </source>
</evidence>
<keyword evidence="10" id="KW-0418">Kinase</keyword>
<dbReference type="PANTHER" id="PTHR43395">
    <property type="entry name" value="SENSOR HISTIDINE KINASE CHEA"/>
    <property type="match status" value="1"/>
</dbReference>
<dbReference type="Pfam" id="PF09078">
    <property type="entry name" value="CheY-binding"/>
    <property type="match status" value="1"/>
</dbReference>
<evidence type="ECO:0000313" key="18">
    <source>
        <dbReference type="EMBL" id="WGM02707.1"/>
    </source>
</evidence>
<dbReference type="Proteomes" id="UP001177595">
    <property type="component" value="Chromosome"/>
</dbReference>
<dbReference type="SUPFAM" id="SSF50341">
    <property type="entry name" value="CheW-like"/>
    <property type="match status" value="1"/>
</dbReference>
<keyword evidence="11" id="KW-0067">ATP-binding</keyword>
<dbReference type="Gene3D" id="3.30.565.10">
    <property type="entry name" value="Histidine kinase-like ATPase, C-terminal domain"/>
    <property type="match status" value="1"/>
</dbReference>
<dbReference type="InterPro" id="IPR036061">
    <property type="entry name" value="CheW-like_dom_sf"/>
</dbReference>
<dbReference type="SUPFAM" id="SSF55052">
    <property type="entry name" value="CheY-binding domain of CheA"/>
    <property type="match status" value="1"/>
</dbReference>
<dbReference type="InterPro" id="IPR036641">
    <property type="entry name" value="HPT_dom_sf"/>
</dbReference>
<dbReference type="Gene3D" id="2.30.30.40">
    <property type="entry name" value="SH3 Domains"/>
    <property type="match status" value="1"/>
</dbReference>
<dbReference type="CDD" id="cd16916">
    <property type="entry name" value="HATPase_CheA-like"/>
    <property type="match status" value="1"/>
</dbReference>
<dbReference type="RefSeq" id="WP_280625877.1">
    <property type="nucleotide sequence ID" value="NZ_CP123504.1"/>
</dbReference>
<evidence type="ECO:0000259" key="15">
    <source>
        <dbReference type="PROSITE" id="PS50109"/>
    </source>
</evidence>
<dbReference type="InterPro" id="IPR051315">
    <property type="entry name" value="Bact_Chemotaxis_CheA"/>
</dbReference>
<evidence type="ECO:0000256" key="1">
    <source>
        <dbReference type="ARBA" id="ARBA00000085"/>
    </source>
</evidence>
<comment type="subcellular location">
    <subcellularLocation>
        <location evidence="2">Cytoplasm</location>
    </subcellularLocation>
</comment>
<dbReference type="PRINTS" id="PR00344">
    <property type="entry name" value="BCTRLSENSOR"/>
</dbReference>
<dbReference type="Gene3D" id="3.30.70.400">
    <property type="entry name" value="CheY-binding domain of CheA"/>
    <property type="match status" value="1"/>
</dbReference>
<dbReference type="AlphaFoldDB" id="A0AA95K7M5"/>
<dbReference type="GO" id="GO:0000155">
    <property type="term" value="F:phosphorelay sensor kinase activity"/>
    <property type="evidence" value="ECO:0007669"/>
    <property type="project" value="InterPro"/>
</dbReference>
<evidence type="ECO:0000256" key="2">
    <source>
        <dbReference type="ARBA" id="ARBA00004496"/>
    </source>
</evidence>
<dbReference type="SMART" id="SM00260">
    <property type="entry name" value="CheW"/>
    <property type="match status" value="1"/>
</dbReference>
<evidence type="ECO:0000256" key="3">
    <source>
        <dbReference type="ARBA" id="ARBA00012438"/>
    </source>
</evidence>
<gene>
    <name evidence="18" type="primary">cheA</name>
    <name evidence="18" type="ORF">QE210_06425</name>
</gene>
<dbReference type="InterPro" id="IPR037006">
    <property type="entry name" value="CheA-like_homodim_sf"/>
</dbReference>
<evidence type="ECO:0000256" key="8">
    <source>
        <dbReference type="ARBA" id="ARBA00022679"/>
    </source>
</evidence>
<dbReference type="CDD" id="cd00088">
    <property type="entry name" value="HPT"/>
    <property type="match status" value="1"/>
</dbReference>
<dbReference type="Pfam" id="PF02518">
    <property type="entry name" value="HATPase_c"/>
    <property type="match status" value="1"/>
</dbReference>
<dbReference type="InterPro" id="IPR004358">
    <property type="entry name" value="Sig_transdc_His_kin-like_C"/>
</dbReference>
<dbReference type="SUPFAM" id="SSF47384">
    <property type="entry name" value="Homodimeric domain of signal transducing histidine kinase"/>
    <property type="match status" value="1"/>
</dbReference>
<evidence type="ECO:0000256" key="12">
    <source>
        <dbReference type="ARBA" id="ARBA00023012"/>
    </source>
</evidence>
<keyword evidence="5" id="KW-0963">Cytoplasm</keyword>
<evidence type="ECO:0000256" key="6">
    <source>
        <dbReference type="ARBA" id="ARBA00022500"/>
    </source>
</evidence>
<evidence type="ECO:0000256" key="14">
    <source>
        <dbReference type="PROSITE-ProRule" id="PRU00110"/>
    </source>
</evidence>
<dbReference type="InterPro" id="IPR005467">
    <property type="entry name" value="His_kinase_dom"/>
</dbReference>
<keyword evidence="7 14" id="KW-0597">Phosphoprotein</keyword>
<evidence type="ECO:0000259" key="17">
    <source>
        <dbReference type="PROSITE" id="PS50894"/>
    </source>
</evidence>
<dbReference type="EC" id="2.7.13.3" evidence="3"/>
<dbReference type="InterPro" id="IPR036890">
    <property type="entry name" value="HATPase_C_sf"/>
</dbReference>
<evidence type="ECO:0000256" key="11">
    <source>
        <dbReference type="ARBA" id="ARBA00022840"/>
    </source>
</evidence>
<evidence type="ECO:0000256" key="9">
    <source>
        <dbReference type="ARBA" id="ARBA00022741"/>
    </source>
</evidence>
<proteinExistence type="predicted"/>
<feature type="domain" description="HPt" evidence="17">
    <location>
        <begin position="1"/>
        <end position="103"/>
    </location>
</feature>
<dbReference type="InterPro" id="IPR008207">
    <property type="entry name" value="Sig_transdc_His_kin_Hpt_dom"/>
</dbReference>
<dbReference type="SMART" id="SM01231">
    <property type="entry name" value="H-kinase_dim"/>
    <property type="match status" value="1"/>
</dbReference>
<dbReference type="PANTHER" id="PTHR43395:SF10">
    <property type="entry name" value="CHEMOTAXIS PROTEIN CHEA"/>
    <property type="match status" value="1"/>
</dbReference>
<keyword evidence="8" id="KW-0808">Transferase</keyword>
<evidence type="ECO:0000256" key="13">
    <source>
        <dbReference type="ARBA" id="ARBA00035100"/>
    </source>
</evidence>
<dbReference type="PROSITE" id="PS50851">
    <property type="entry name" value="CHEW"/>
    <property type="match status" value="1"/>
</dbReference>
<dbReference type="EMBL" id="CP123504">
    <property type="protein sequence ID" value="WGM02707.1"/>
    <property type="molecule type" value="Genomic_DNA"/>
</dbReference>
<dbReference type="FunFam" id="3.30.565.10:FF:000016">
    <property type="entry name" value="Chemotaxis protein CheA, putative"/>
    <property type="match status" value="1"/>
</dbReference>
<dbReference type="SMART" id="SM00387">
    <property type="entry name" value="HATPase_c"/>
    <property type="match status" value="1"/>
</dbReference>
<dbReference type="InterPro" id="IPR035891">
    <property type="entry name" value="CheY-binding_CheA"/>
</dbReference>
<evidence type="ECO:0000256" key="7">
    <source>
        <dbReference type="ARBA" id="ARBA00022553"/>
    </source>
</evidence>
<dbReference type="InterPro" id="IPR002545">
    <property type="entry name" value="CheW-lke_dom"/>
</dbReference>
<name>A0AA95K7M5_9GAMM</name>
<dbReference type="Gene3D" id="1.20.120.160">
    <property type="entry name" value="HPT domain"/>
    <property type="match status" value="1"/>
</dbReference>
<dbReference type="InterPro" id="IPR004105">
    <property type="entry name" value="CheA-like_dim"/>
</dbReference>
<dbReference type="InterPro" id="IPR015162">
    <property type="entry name" value="CheY-binding"/>
</dbReference>
<dbReference type="Pfam" id="PF01584">
    <property type="entry name" value="CheW"/>
    <property type="match status" value="1"/>
</dbReference>
<dbReference type="Pfam" id="PF01627">
    <property type="entry name" value="Hpt"/>
    <property type="match status" value="1"/>
</dbReference>
<sequence length="645" mass="71863">MELGAFYQVFFDETEELLDEMEQKLLHLNIDTADSEALNAIFRCAHSVKGGAATFGFSQLQKTTHILENVLDGLRSQTILLTADILQALLNAKDILLAQLNAYRNEQLPDEYLFSQVEALFYTLIPTSDKSVVEAVTAKTAAETYFSIKLVDLKPHEITLLLDELNILGTVIEHQIEQTTLTVLLQTAESQQDITAVLCFLLDEQQIHFSIANPIAEEVSQHNQLIDENKQLTTVDKTATKTIAAIESNRSFTPSEASTIRVAVEKVDQLINLVGELIITQSMLMQHSQQLDDRHNPLHDCLNQLARNSRDLQLSVMSIRMMPMDYVFNRFPRLVHDLAIKLNKKVSLTLKGKTTELDKGLIEKIIDPLTHLVRNSLDHGIELPEVRRQRGKAEEGQLMISAEHQGGNICITVSDDGNGLNREKILQKARSIGLEISDQMSDQDIAMLIFAPGFSTAESVTDVSGRGVGMDIVKQNIHEMGGQITLTFEAGKGTTTHIFLPLTLAILEAMSVQVSDEIFILPLNAVVSVLQPKAEQIFMLGNNEKLLLVWDEYIPLIELYQVLDIPQGKKAINEGIVVIVQYAGKKYALFVDSLLGQQQVVVKNIETNFKPIKGITSATIMGDGSVALILDIKELYQLAYIKRQQ</sequence>
<dbReference type="GO" id="GO:0005737">
    <property type="term" value="C:cytoplasm"/>
    <property type="evidence" value="ECO:0007669"/>
    <property type="project" value="UniProtKB-SubCell"/>
</dbReference>
<comment type="catalytic activity">
    <reaction evidence="1">
        <text>ATP + protein L-histidine = ADP + protein N-phospho-L-histidine.</text>
        <dbReference type="EC" id="2.7.13.3"/>
    </reaction>
</comment>
<feature type="modified residue" description="Phosphohistidine" evidence="14">
    <location>
        <position position="46"/>
    </location>
</feature>
<dbReference type="SUPFAM" id="SSF55874">
    <property type="entry name" value="ATPase domain of HSP90 chaperone/DNA topoisomerase II/histidine kinase"/>
    <property type="match status" value="1"/>
</dbReference>
<dbReference type="SUPFAM" id="SSF47226">
    <property type="entry name" value="Histidine-containing phosphotransfer domain, HPT domain"/>
    <property type="match status" value="1"/>
</dbReference>
<dbReference type="SMART" id="SM00073">
    <property type="entry name" value="HPT"/>
    <property type="match status" value="1"/>
</dbReference>
<organism evidence="18 19">
    <name type="scientific">Arsenophonus nasoniae</name>
    <name type="common">son-killer infecting Nasonia vitripennis</name>
    <dbReference type="NCBI Taxonomy" id="638"/>
    <lineage>
        <taxon>Bacteria</taxon>
        <taxon>Pseudomonadati</taxon>
        <taxon>Pseudomonadota</taxon>
        <taxon>Gammaproteobacteria</taxon>
        <taxon>Enterobacterales</taxon>
        <taxon>Morganellaceae</taxon>
        <taxon>Arsenophonus</taxon>
    </lineage>
</organism>